<keyword evidence="1" id="KW-0863">Zinc-finger</keyword>
<feature type="compositionally biased region" description="Acidic residues" evidence="2">
    <location>
        <begin position="174"/>
        <end position="190"/>
    </location>
</feature>
<keyword evidence="1" id="KW-0862">Zinc</keyword>
<dbReference type="InterPro" id="IPR001878">
    <property type="entry name" value="Znf_CCHC"/>
</dbReference>
<evidence type="ECO:0000256" key="2">
    <source>
        <dbReference type="SAM" id="MobiDB-lite"/>
    </source>
</evidence>
<name>A0ABP1R4V4_9HEXA</name>
<dbReference type="SMART" id="SM00343">
    <property type="entry name" value="ZnF_C2HC"/>
    <property type="match status" value="2"/>
</dbReference>
<proteinExistence type="predicted"/>
<keyword evidence="1" id="KW-0479">Metal-binding</keyword>
<protein>
    <recommendedName>
        <fullName evidence="3">CCHC-type domain-containing protein</fullName>
    </recommendedName>
</protein>
<feature type="compositionally biased region" description="Polar residues" evidence="2">
    <location>
        <begin position="36"/>
        <end position="54"/>
    </location>
</feature>
<feature type="domain" description="CCHC-type" evidence="3">
    <location>
        <begin position="73"/>
        <end position="87"/>
    </location>
</feature>
<gene>
    <name evidence="4" type="ORF">ODALV1_LOCUS18721</name>
</gene>
<comment type="caution">
    <text evidence="4">The sequence shown here is derived from an EMBL/GenBank/DDBJ whole genome shotgun (WGS) entry which is preliminary data.</text>
</comment>
<evidence type="ECO:0000259" key="3">
    <source>
        <dbReference type="PROSITE" id="PS50158"/>
    </source>
</evidence>
<dbReference type="PROSITE" id="PS50158">
    <property type="entry name" value="ZF_CCHC"/>
    <property type="match status" value="2"/>
</dbReference>
<evidence type="ECO:0000256" key="1">
    <source>
        <dbReference type="PROSITE-ProRule" id="PRU00047"/>
    </source>
</evidence>
<accession>A0ABP1R4V4</accession>
<feature type="compositionally biased region" description="Low complexity" evidence="2">
    <location>
        <begin position="55"/>
        <end position="69"/>
    </location>
</feature>
<dbReference type="SUPFAM" id="SSF57756">
    <property type="entry name" value="Retrovirus zinc finger-like domains"/>
    <property type="match status" value="1"/>
</dbReference>
<feature type="region of interest" description="Disordered" evidence="2">
    <location>
        <begin position="174"/>
        <end position="212"/>
    </location>
</feature>
<dbReference type="InterPro" id="IPR036875">
    <property type="entry name" value="Znf_CCHC_sf"/>
</dbReference>
<dbReference type="EMBL" id="CAXLJM020000061">
    <property type="protein sequence ID" value="CAL8119792.1"/>
    <property type="molecule type" value="Genomic_DNA"/>
</dbReference>
<organism evidence="4 5">
    <name type="scientific">Orchesella dallaii</name>
    <dbReference type="NCBI Taxonomy" id="48710"/>
    <lineage>
        <taxon>Eukaryota</taxon>
        <taxon>Metazoa</taxon>
        <taxon>Ecdysozoa</taxon>
        <taxon>Arthropoda</taxon>
        <taxon>Hexapoda</taxon>
        <taxon>Collembola</taxon>
        <taxon>Entomobryomorpha</taxon>
        <taxon>Entomobryoidea</taxon>
        <taxon>Orchesellidae</taxon>
        <taxon>Orchesellinae</taxon>
        <taxon>Orchesella</taxon>
    </lineage>
</organism>
<evidence type="ECO:0000313" key="5">
    <source>
        <dbReference type="Proteomes" id="UP001642540"/>
    </source>
</evidence>
<dbReference type="Gene3D" id="4.10.60.10">
    <property type="entry name" value="Zinc finger, CCHC-type"/>
    <property type="match status" value="1"/>
</dbReference>
<keyword evidence="5" id="KW-1185">Reference proteome</keyword>
<dbReference type="Proteomes" id="UP001642540">
    <property type="component" value="Unassembled WGS sequence"/>
</dbReference>
<feature type="domain" description="CCHC-type" evidence="3">
    <location>
        <begin position="93"/>
        <end position="108"/>
    </location>
</feature>
<sequence length="212" mass="23614">MLFLEDDTLKLEDAVKIAISQEAADASTKLIRQANQQGLSLPTNKVSNSNRSRNQTGDQTSSSSSSGDSGKTCFGCGSKKHVVKDCPHKEVECFKCHNKGHYAKFCSKLSTGKQPGNKTTINNVNEKEPLPPEIYIQVLMNGRYVNLEWDTGSIVKKSPVCIPAADQDEEFVVVEPPESDEEEDAPDPPEEPERERRYPVRHRRAPARYPLN</sequence>
<feature type="region of interest" description="Disordered" evidence="2">
    <location>
        <begin position="36"/>
        <end position="71"/>
    </location>
</feature>
<evidence type="ECO:0000313" key="4">
    <source>
        <dbReference type="EMBL" id="CAL8119792.1"/>
    </source>
</evidence>
<reference evidence="4 5" key="1">
    <citation type="submission" date="2024-08" db="EMBL/GenBank/DDBJ databases">
        <authorList>
            <person name="Cucini C."/>
            <person name="Frati F."/>
        </authorList>
    </citation>
    <scope>NUCLEOTIDE SEQUENCE [LARGE SCALE GENOMIC DNA]</scope>
</reference>